<evidence type="ECO:0000313" key="1">
    <source>
        <dbReference type="EMBL" id="CDW34528.1"/>
    </source>
</evidence>
<dbReference type="EMBL" id="HACA01017167">
    <property type="protein sequence ID" value="CDW34528.1"/>
    <property type="molecule type" value="Transcribed_RNA"/>
</dbReference>
<dbReference type="AlphaFoldDB" id="A0A0K2U8H2"/>
<sequence>MTIIHVPFTRKGALSEENQRAIFFVSIETHYIVICSTVFQNLCIKFPFRS</sequence>
<proteinExistence type="predicted"/>
<name>A0A0K2U8H2_LEPSM</name>
<accession>A0A0K2U8H2</accession>
<protein>
    <submittedName>
        <fullName evidence="1">Uncharacterized protein</fullName>
    </submittedName>
</protein>
<reference evidence="1" key="1">
    <citation type="submission" date="2014-05" db="EMBL/GenBank/DDBJ databases">
        <authorList>
            <person name="Chronopoulou M."/>
        </authorList>
    </citation>
    <scope>NUCLEOTIDE SEQUENCE</scope>
    <source>
        <tissue evidence="1">Whole organism</tissue>
    </source>
</reference>
<organism evidence="1">
    <name type="scientific">Lepeophtheirus salmonis</name>
    <name type="common">Salmon louse</name>
    <name type="synonym">Caligus salmonis</name>
    <dbReference type="NCBI Taxonomy" id="72036"/>
    <lineage>
        <taxon>Eukaryota</taxon>
        <taxon>Metazoa</taxon>
        <taxon>Ecdysozoa</taxon>
        <taxon>Arthropoda</taxon>
        <taxon>Crustacea</taxon>
        <taxon>Multicrustacea</taxon>
        <taxon>Hexanauplia</taxon>
        <taxon>Copepoda</taxon>
        <taxon>Siphonostomatoida</taxon>
        <taxon>Caligidae</taxon>
        <taxon>Lepeophtheirus</taxon>
    </lineage>
</organism>